<evidence type="ECO:0000313" key="1">
    <source>
        <dbReference type="Ensembl" id="ENSCSAVP00000015368.1"/>
    </source>
</evidence>
<dbReference type="InParanoid" id="H2ZCQ2"/>
<organism evidence="1 2">
    <name type="scientific">Ciona savignyi</name>
    <name type="common">Pacific transparent sea squirt</name>
    <dbReference type="NCBI Taxonomy" id="51511"/>
    <lineage>
        <taxon>Eukaryota</taxon>
        <taxon>Metazoa</taxon>
        <taxon>Chordata</taxon>
        <taxon>Tunicata</taxon>
        <taxon>Ascidiacea</taxon>
        <taxon>Phlebobranchia</taxon>
        <taxon>Cionidae</taxon>
        <taxon>Ciona</taxon>
    </lineage>
</organism>
<reference evidence="2" key="1">
    <citation type="submission" date="2003-08" db="EMBL/GenBank/DDBJ databases">
        <authorList>
            <person name="Birren B."/>
            <person name="Nusbaum C."/>
            <person name="Abebe A."/>
            <person name="Abouelleil A."/>
            <person name="Adekoya E."/>
            <person name="Ait-zahra M."/>
            <person name="Allen N."/>
            <person name="Allen T."/>
            <person name="An P."/>
            <person name="Anderson M."/>
            <person name="Anderson S."/>
            <person name="Arachchi H."/>
            <person name="Armbruster J."/>
            <person name="Bachantsang P."/>
            <person name="Baldwin J."/>
            <person name="Barry A."/>
            <person name="Bayul T."/>
            <person name="Blitshsteyn B."/>
            <person name="Bloom T."/>
            <person name="Blye J."/>
            <person name="Boguslavskiy L."/>
            <person name="Borowsky M."/>
            <person name="Boukhgalter B."/>
            <person name="Brunache A."/>
            <person name="Butler J."/>
            <person name="Calixte N."/>
            <person name="Calvo S."/>
            <person name="Camarata J."/>
            <person name="Campo K."/>
            <person name="Chang J."/>
            <person name="Cheshatsang Y."/>
            <person name="Citroen M."/>
            <person name="Collymore A."/>
            <person name="Considine T."/>
            <person name="Cook A."/>
            <person name="Cooke P."/>
            <person name="Corum B."/>
            <person name="Cuomo C."/>
            <person name="David R."/>
            <person name="Dawoe T."/>
            <person name="Degray S."/>
            <person name="Dodge S."/>
            <person name="Dooley K."/>
            <person name="Dorje P."/>
            <person name="Dorjee K."/>
            <person name="Dorris L."/>
            <person name="Duffey N."/>
            <person name="Dupes A."/>
            <person name="Elkins T."/>
            <person name="Engels R."/>
            <person name="Erickson J."/>
            <person name="Farina A."/>
            <person name="Faro S."/>
            <person name="Ferreira P."/>
            <person name="Fischer H."/>
            <person name="Fitzgerald M."/>
            <person name="Foley K."/>
            <person name="Gage D."/>
            <person name="Galagan J."/>
            <person name="Gearin G."/>
            <person name="Gnerre S."/>
            <person name="Gnirke A."/>
            <person name="Goyette A."/>
            <person name="Graham J."/>
            <person name="Grandbois E."/>
            <person name="Gyaltsen K."/>
            <person name="Hafez N."/>
            <person name="Hagopian D."/>
            <person name="Hagos B."/>
            <person name="Hall J."/>
            <person name="Hatcher B."/>
            <person name="Heller A."/>
            <person name="Higgins H."/>
            <person name="Honan T."/>
            <person name="Horn A."/>
            <person name="Houde N."/>
            <person name="Hughes L."/>
            <person name="Hulme W."/>
            <person name="Husby E."/>
            <person name="Iliev I."/>
            <person name="Jaffe D."/>
            <person name="Jones C."/>
            <person name="Kamal M."/>
            <person name="Kamat A."/>
            <person name="Kamvysselis M."/>
            <person name="Karlsson E."/>
            <person name="Kells C."/>
            <person name="Kieu A."/>
            <person name="Kisner P."/>
            <person name="Kodira C."/>
            <person name="Kulbokas E."/>
            <person name="Labutti K."/>
            <person name="Lama D."/>
            <person name="Landers T."/>
            <person name="Leger J."/>
            <person name="Levine S."/>
            <person name="Lewis D."/>
            <person name="Lewis T."/>
            <person name="Lindblad-toh K."/>
            <person name="Liu X."/>
            <person name="Lokyitsang T."/>
            <person name="Lokyitsang Y."/>
            <person name="Lucien O."/>
            <person name="Lui A."/>
            <person name="Ma L.J."/>
            <person name="Mabbitt R."/>
            <person name="Macdonald J."/>
            <person name="Maclean C."/>
            <person name="Major J."/>
            <person name="Manning J."/>
            <person name="Marabella R."/>
            <person name="Maru K."/>
            <person name="Matthews C."/>
            <person name="Mauceli E."/>
            <person name="Mccarthy M."/>
            <person name="Mcdonough S."/>
            <person name="Mcghee T."/>
            <person name="Meldrim J."/>
            <person name="Meneus L."/>
            <person name="Mesirov J."/>
            <person name="Mihalev A."/>
            <person name="Mihova T."/>
            <person name="Mikkelsen T."/>
            <person name="Mlenga V."/>
            <person name="Moru K."/>
            <person name="Mozes J."/>
            <person name="Mulrain L."/>
            <person name="Munson G."/>
            <person name="Naylor J."/>
            <person name="Newes C."/>
            <person name="Nguyen C."/>
            <person name="Nguyen N."/>
            <person name="Nguyen T."/>
            <person name="Nicol R."/>
            <person name="Nielsen C."/>
            <person name="Nizzari M."/>
            <person name="Norbu C."/>
            <person name="Norbu N."/>
            <person name="O'donnell P."/>
            <person name="Okoawo O."/>
            <person name="O'leary S."/>
            <person name="Omotosho B."/>
            <person name="O'neill K."/>
            <person name="Osman S."/>
            <person name="Parker S."/>
            <person name="Perrin D."/>
            <person name="Phunkhang P."/>
            <person name="Piqani B."/>
            <person name="Purcell S."/>
            <person name="Rachupka T."/>
            <person name="Ramasamy U."/>
            <person name="Rameau R."/>
            <person name="Ray V."/>
            <person name="Raymond C."/>
            <person name="Retta R."/>
            <person name="Richardson S."/>
            <person name="Rise C."/>
            <person name="Rodriguez J."/>
            <person name="Rogers J."/>
            <person name="Rogov P."/>
            <person name="Rutman M."/>
            <person name="Schupbach R."/>
            <person name="Seaman C."/>
            <person name="Settipalli S."/>
            <person name="Sharpe T."/>
            <person name="Sheridan J."/>
            <person name="Sherpa N."/>
            <person name="Shi J."/>
            <person name="Smirnov S."/>
            <person name="Smith C."/>
            <person name="Sougnez C."/>
            <person name="Spencer B."/>
            <person name="Stalker J."/>
            <person name="Stange-thomann N."/>
            <person name="Stavropoulos S."/>
            <person name="Stetson K."/>
            <person name="Stone C."/>
            <person name="Stone S."/>
            <person name="Stubbs M."/>
            <person name="Talamas J."/>
            <person name="Tchuinga P."/>
            <person name="Tenzing P."/>
            <person name="Tesfaye S."/>
            <person name="Theodore J."/>
            <person name="Thoulutsang Y."/>
            <person name="Topham K."/>
            <person name="Towey S."/>
            <person name="Tsamla T."/>
            <person name="Tsomo N."/>
            <person name="Vallee D."/>
            <person name="Vassiliev H."/>
            <person name="Venkataraman V."/>
            <person name="Vinson J."/>
            <person name="Vo A."/>
            <person name="Wade C."/>
            <person name="Wang S."/>
            <person name="Wangchuk T."/>
            <person name="Wangdi T."/>
            <person name="Whittaker C."/>
            <person name="Wilkinson J."/>
            <person name="Wu Y."/>
            <person name="Wyman D."/>
            <person name="Yadav S."/>
            <person name="Yang S."/>
            <person name="Yang X."/>
            <person name="Yeager S."/>
            <person name="Yee E."/>
            <person name="Young G."/>
            <person name="Zainoun J."/>
            <person name="Zembeck L."/>
            <person name="Zimmer A."/>
            <person name="Zody M."/>
            <person name="Lander E."/>
        </authorList>
    </citation>
    <scope>NUCLEOTIDE SEQUENCE [LARGE SCALE GENOMIC DNA]</scope>
</reference>
<dbReference type="Proteomes" id="UP000007875">
    <property type="component" value="Unassembled WGS sequence"/>
</dbReference>
<name>H2ZCQ2_CIOSA</name>
<sequence>MSSSEEEFVTKCVKRKRRKICSNDAISSSVNLYSHSVAPTLNKSKITAFQLLHEQHKLMQLEPKESEDIPDSDSSGEVYVVKDTSSVSEVCEVRCITPPPVCEMPQMTRKEKTCLQRKGNKLLRNVKSMLDDARNAQSQLDISIDNNNSVIECIDDQSTSF</sequence>
<reference evidence="1" key="2">
    <citation type="submission" date="2025-08" db="UniProtKB">
        <authorList>
            <consortium name="Ensembl"/>
        </authorList>
    </citation>
    <scope>IDENTIFICATION</scope>
</reference>
<reference evidence="1" key="3">
    <citation type="submission" date="2025-09" db="UniProtKB">
        <authorList>
            <consortium name="Ensembl"/>
        </authorList>
    </citation>
    <scope>IDENTIFICATION</scope>
</reference>
<keyword evidence="2" id="KW-1185">Reference proteome</keyword>
<dbReference type="HOGENOM" id="CLU_1647545_0_0_1"/>
<dbReference type="OMA" id="CVKRKRR"/>
<proteinExistence type="predicted"/>
<dbReference type="GeneTree" id="ENSGT00390000016515"/>
<dbReference type="Ensembl" id="ENSCSAVT00000015545.1">
    <property type="protein sequence ID" value="ENSCSAVP00000015368.1"/>
    <property type="gene ID" value="ENSCSAVG00000009025.1"/>
</dbReference>
<accession>H2ZCQ2</accession>
<protein>
    <submittedName>
        <fullName evidence="1">Uncharacterized protein</fullName>
    </submittedName>
</protein>
<evidence type="ECO:0000313" key="2">
    <source>
        <dbReference type="Proteomes" id="UP000007875"/>
    </source>
</evidence>
<dbReference type="AlphaFoldDB" id="H2ZCQ2"/>